<dbReference type="EMBL" id="JAAKFY010000007">
    <property type="protein sequence ID" value="KAF3855261.1"/>
    <property type="molecule type" value="Genomic_DNA"/>
</dbReference>
<gene>
    <name evidence="1" type="ORF">F7725_023316</name>
</gene>
<dbReference type="Proteomes" id="UP000518266">
    <property type="component" value="Unassembled WGS sequence"/>
</dbReference>
<protein>
    <submittedName>
        <fullName evidence="1">Uncharacterized protein</fullName>
    </submittedName>
</protein>
<name>A0A7J5Z2B6_DISMA</name>
<proteinExistence type="predicted"/>
<dbReference type="AlphaFoldDB" id="A0A7J5Z2B6"/>
<reference evidence="1 2" key="1">
    <citation type="submission" date="2020-03" db="EMBL/GenBank/DDBJ databases">
        <title>Dissostichus mawsoni Genome sequencing and assembly.</title>
        <authorList>
            <person name="Park H."/>
        </authorList>
    </citation>
    <scope>NUCLEOTIDE SEQUENCE [LARGE SCALE GENOMIC DNA]</scope>
    <source>
        <strain evidence="1">DM0001</strain>
        <tissue evidence="1">Muscle</tissue>
    </source>
</reference>
<accession>A0A7J5Z2B6</accession>
<evidence type="ECO:0000313" key="2">
    <source>
        <dbReference type="Proteomes" id="UP000518266"/>
    </source>
</evidence>
<sequence length="182" mass="20792">MMWRTNFDRKSYQDVLQQHSRRVDDVCLRVVPGLNGPGREPPVLLLLSARIFIFEELLLLLSSSPLVFHVESWDWASPKCLRTARVSPPVEWQRRVGDDMESVKAIPLNRYQGTACVLLRGLYRERVDIRSVHEAKNSSAGQLQVPGTPERQMTMCCVSSLLAVIPAWRNGRRLGREIKIEA</sequence>
<comment type="caution">
    <text evidence="1">The sequence shown here is derived from an EMBL/GenBank/DDBJ whole genome shotgun (WGS) entry which is preliminary data.</text>
</comment>
<keyword evidence="2" id="KW-1185">Reference proteome</keyword>
<evidence type="ECO:0000313" key="1">
    <source>
        <dbReference type="EMBL" id="KAF3855261.1"/>
    </source>
</evidence>
<organism evidence="1 2">
    <name type="scientific">Dissostichus mawsoni</name>
    <name type="common">Antarctic cod</name>
    <dbReference type="NCBI Taxonomy" id="36200"/>
    <lineage>
        <taxon>Eukaryota</taxon>
        <taxon>Metazoa</taxon>
        <taxon>Chordata</taxon>
        <taxon>Craniata</taxon>
        <taxon>Vertebrata</taxon>
        <taxon>Euteleostomi</taxon>
        <taxon>Actinopterygii</taxon>
        <taxon>Neopterygii</taxon>
        <taxon>Teleostei</taxon>
        <taxon>Neoteleostei</taxon>
        <taxon>Acanthomorphata</taxon>
        <taxon>Eupercaria</taxon>
        <taxon>Perciformes</taxon>
        <taxon>Notothenioidei</taxon>
        <taxon>Nototheniidae</taxon>
        <taxon>Dissostichus</taxon>
    </lineage>
</organism>